<dbReference type="InterPro" id="IPR013498">
    <property type="entry name" value="Topo_IA_Znf"/>
</dbReference>
<dbReference type="PANTHER" id="PTHR30015:SF7">
    <property type="entry name" value="TYPE IV METHYL-DIRECTED RESTRICTION ENZYME ECOKMRR"/>
    <property type="match status" value="1"/>
</dbReference>
<sequence>MARRRKSKESAGAEAVGIIIILAVAFFMLNGSSSNPVAAAVLSTLKTPLILLICFVAVMAVIRFLAAQNSSKAKPQKKQSYQKAQRPTKPKAKIDSIRANDMPKPTEWSEALINQLEWRVFEKLCTRLWEEKGFSAKETNAGADGGVDFYLYANSTKQKIGAVQCKSWGKKQIGVSVLRELQGVVASEQLKLGLLMYSGELSKAAKEFLALSTVSIKSQGSAAILAEIEKLNEARQQALLREITVGDYTTPSCPNCDVKLVERTAQKTGKVFWGCSNFPRCRHVMN</sequence>
<gene>
    <name evidence="5" type="ORF">DFR28_101292</name>
</gene>
<dbReference type="GO" id="GO:0009307">
    <property type="term" value="P:DNA restriction-modification system"/>
    <property type="evidence" value="ECO:0007669"/>
    <property type="project" value="InterPro"/>
</dbReference>
<proteinExistence type="predicted"/>
<dbReference type="Gene3D" id="3.40.1350.10">
    <property type="match status" value="1"/>
</dbReference>
<evidence type="ECO:0000313" key="6">
    <source>
        <dbReference type="Proteomes" id="UP000253083"/>
    </source>
</evidence>
<dbReference type="GO" id="GO:0003916">
    <property type="term" value="F:DNA topoisomerase activity"/>
    <property type="evidence" value="ECO:0007669"/>
    <property type="project" value="InterPro"/>
</dbReference>
<evidence type="ECO:0000313" key="5">
    <source>
        <dbReference type="EMBL" id="RBP52908.1"/>
    </source>
</evidence>
<feature type="transmembrane region" description="Helical" evidence="2">
    <location>
        <begin position="12"/>
        <end position="29"/>
    </location>
</feature>
<keyword evidence="2" id="KW-0472">Membrane</keyword>
<reference evidence="5 6" key="1">
    <citation type="submission" date="2018-06" db="EMBL/GenBank/DDBJ databases">
        <title>Genomic Encyclopedia of Type Strains, Phase IV (KMG-IV): sequencing the most valuable type-strain genomes for metagenomic binning, comparative biology and taxonomic classification.</title>
        <authorList>
            <person name="Goeker M."/>
        </authorList>
    </citation>
    <scope>NUCLEOTIDE SEQUENCE [LARGE SCALE GENOMIC DNA]</scope>
    <source>
        <strain evidence="5 6">DSM 24032</strain>
    </source>
</reference>
<name>A0A395JTK2_9GAMM</name>
<keyword evidence="6" id="KW-1185">Reference proteome</keyword>
<organism evidence="5 6">
    <name type="scientific">Arenicella xantha</name>
    <dbReference type="NCBI Taxonomy" id="644221"/>
    <lineage>
        <taxon>Bacteria</taxon>
        <taxon>Pseudomonadati</taxon>
        <taxon>Pseudomonadota</taxon>
        <taxon>Gammaproteobacteria</taxon>
        <taxon>Arenicellales</taxon>
        <taxon>Arenicellaceae</taxon>
        <taxon>Arenicella</taxon>
    </lineage>
</organism>
<dbReference type="InterPro" id="IPR052906">
    <property type="entry name" value="Type_IV_Methyl-Rstrct_Enzyme"/>
</dbReference>
<dbReference type="PANTHER" id="PTHR30015">
    <property type="entry name" value="MRR RESTRICTION SYSTEM PROTEIN"/>
    <property type="match status" value="1"/>
</dbReference>
<dbReference type="OrthoDB" id="5782056at2"/>
<evidence type="ECO:0000256" key="2">
    <source>
        <dbReference type="SAM" id="Phobius"/>
    </source>
</evidence>
<dbReference type="GO" id="GO:0006265">
    <property type="term" value="P:DNA topological change"/>
    <property type="evidence" value="ECO:0007669"/>
    <property type="project" value="InterPro"/>
</dbReference>
<dbReference type="Pfam" id="PF04471">
    <property type="entry name" value="Mrr_cat"/>
    <property type="match status" value="1"/>
</dbReference>
<protein>
    <submittedName>
        <fullName evidence="5">Restriction system protein</fullName>
    </submittedName>
</protein>
<evidence type="ECO:0000256" key="1">
    <source>
        <dbReference type="SAM" id="MobiDB-lite"/>
    </source>
</evidence>
<dbReference type="Proteomes" id="UP000253083">
    <property type="component" value="Unassembled WGS sequence"/>
</dbReference>
<feature type="region of interest" description="Disordered" evidence="1">
    <location>
        <begin position="75"/>
        <end position="97"/>
    </location>
</feature>
<dbReference type="EMBL" id="QNRT01000001">
    <property type="protein sequence ID" value="RBP52908.1"/>
    <property type="molecule type" value="Genomic_DNA"/>
</dbReference>
<dbReference type="InterPro" id="IPR011856">
    <property type="entry name" value="tRNA_endonuc-like_dom_sf"/>
</dbReference>
<evidence type="ECO:0000259" key="4">
    <source>
        <dbReference type="Pfam" id="PF04471"/>
    </source>
</evidence>
<comment type="caution">
    <text evidence="5">The sequence shown here is derived from an EMBL/GenBank/DDBJ whole genome shotgun (WGS) entry which is preliminary data.</text>
</comment>
<dbReference type="SUPFAM" id="SSF52980">
    <property type="entry name" value="Restriction endonuclease-like"/>
    <property type="match status" value="1"/>
</dbReference>
<dbReference type="GO" id="GO:0015666">
    <property type="term" value="F:restriction endodeoxyribonuclease activity"/>
    <property type="evidence" value="ECO:0007669"/>
    <property type="project" value="TreeGrafter"/>
</dbReference>
<dbReference type="AlphaFoldDB" id="A0A395JTK2"/>
<keyword evidence="2" id="KW-1133">Transmembrane helix</keyword>
<accession>A0A395JTK2</accession>
<feature type="domain" description="DNA topoisomerase type IA zn finger" evidence="3">
    <location>
        <begin position="252"/>
        <end position="284"/>
    </location>
</feature>
<dbReference type="InterPro" id="IPR007560">
    <property type="entry name" value="Restrct_endonuc_IV_Mrr"/>
</dbReference>
<dbReference type="Gene3D" id="3.30.65.10">
    <property type="entry name" value="Bacterial Topoisomerase I, domain 1"/>
    <property type="match status" value="1"/>
</dbReference>
<feature type="domain" description="Restriction endonuclease type IV Mrr" evidence="4">
    <location>
        <begin position="114"/>
        <end position="211"/>
    </location>
</feature>
<dbReference type="GO" id="GO:0005694">
    <property type="term" value="C:chromosome"/>
    <property type="evidence" value="ECO:0007669"/>
    <property type="project" value="InterPro"/>
</dbReference>
<evidence type="ECO:0000259" key="3">
    <source>
        <dbReference type="Pfam" id="PF01396"/>
    </source>
</evidence>
<dbReference type="InParanoid" id="A0A395JTK2"/>
<dbReference type="InterPro" id="IPR011335">
    <property type="entry name" value="Restrct_endonuc-II-like"/>
</dbReference>
<feature type="compositionally biased region" description="Polar residues" evidence="1">
    <location>
        <begin position="75"/>
        <end position="85"/>
    </location>
</feature>
<dbReference type="Pfam" id="PF01396">
    <property type="entry name" value="Zn_ribbon_Top1"/>
    <property type="match status" value="1"/>
</dbReference>
<keyword evidence="2" id="KW-0812">Transmembrane</keyword>
<dbReference type="RefSeq" id="WP_113953370.1">
    <property type="nucleotide sequence ID" value="NZ_QNRT01000001.1"/>
</dbReference>
<feature type="transmembrane region" description="Helical" evidence="2">
    <location>
        <begin position="49"/>
        <end position="66"/>
    </location>
</feature>
<dbReference type="GO" id="GO:0003677">
    <property type="term" value="F:DNA binding"/>
    <property type="evidence" value="ECO:0007669"/>
    <property type="project" value="InterPro"/>
</dbReference>